<dbReference type="Pfam" id="PF01963">
    <property type="entry name" value="TraB_PrgY_gumN"/>
    <property type="match status" value="1"/>
</dbReference>
<accession>A0A192D605</accession>
<dbReference type="EMBL" id="CP016033">
    <property type="protein sequence ID" value="ANK13530.1"/>
    <property type="molecule type" value="Genomic_DNA"/>
</dbReference>
<name>A0A192D605_9SPHN</name>
<dbReference type="OrthoDB" id="9806326at2"/>
<dbReference type="Proteomes" id="UP000078263">
    <property type="component" value="Chromosome"/>
</dbReference>
<dbReference type="AlphaFoldDB" id="A0A192D605"/>
<protein>
    <recommendedName>
        <fullName evidence="3">Polysaccharide biosynthesis protein GumN</fullName>
    </recommendedName>
</protein>
<dbReference type="PROSITE" id="PS51257">
    <property type="entry name" value="PROKAR_LIPOPROTEIN"/>
    <property type="match status" value="1"/>
</dbReference>
<evidence type="ECO:0000313" key="2">
    <source>
        <dbReference type="Proteomes" id="UP000078263"/>
    </source>
</evidence>
<dbReference type="STRING" id="1112.A9D12_11960"/>
<sequence length="314" mass="33052">MAIPGRSRHPPAGARLRRWIAALIIPALVLGLSGCSDGRSEADADRDPPAPLLYELAAADGTVEGWMVGTIHALPDGIDWRTAAVQRAIDEADVLVVEVATLGDTAALGTTFAQLATSPSLPALADRVPAAQRAPLAALMHRGGLSDEDFASTETWAVALALARVDAAGDPANGVDRALINDFADRRVSELEGAAGQLAIFDRLPEARQRTMLAAVIAESAAADKDPERLQRAWAAGDAEAIETASREGILADPDLREALLTARNRRWAAALLPVLRTEPRPLIAVGAAHLVGPDGLAALLAAQGYRVRRIEQR</sequence>
<proteinExistence type="predicted"/>
<gene>
    <name evidence="1" type="ORF">A9D12_11960</name>
</gene>
<dbReference type="CDD" id="cd14789">
    <property type="entry name" value="Tiki"/>
    <property type="match status" value="1"/>
</dbReference>
<dbReference type="RefSeq" id="WP_068352132.1">
    <property type="nucleotide sequence ID" value="NZ_CP016033.1"/>
</dbReference>
<dbReference type="PANTHER" id="PTHR40590">
    <property type="entry name" value="CYTOPLASMIC PROTEIN-RELATED"/>
    <property type="match status" value="1"/>
</dbReference>
<dbReference type="InterPro" id="IPR047111">
    <property type="entry name" value="YbaP-like"/>
</dbReference>
<reference evidence="1 2" key="1">
    <citation type="submission" date="2016-05" db="EMBL/GenBank/DDBJ databases">
        <title>Compelete Genome Sequence of Bacteriochlorophyll-Synthesizing Bacterium Porphyrobacter neustonensis DSM 9434.</title>
        <authorList>
            <person name="Shi X.-L."/>
            <person name="Wu Y.-H."/>
            <person name="Cheng H."/>
            <person name="Xu L."/>
            <person name="Zhang X.-Q."/>
            <person name="Wang C.-S."/>
            <person name="Xu X.-W."/>
        </authorList>
    </citation>
    <scope>NUCLEOTIDE SEQUENCE [LARGE SCALE GENOMIC DNA]</scope>
    <source>
        <strain evidence="1 2">DSM 9434</strain>
    </source>
</reference>
<dbReference type="KEGG" id="pns:A9D12_11960"/>
<dbReference type="PANTHER" id="PTHR40590:SF1">
    <property type="entry name" value="CYTOPLASMIC PROTEIN"/>
    <property type="match status" value="1"/>
</dbReference>
<keyword evidence="2" id="KW-1185">Reference proteome</keyword>
<organism evidence="1 2">
    <name type="scientific">Erythrobacter neustonensis</name>
    <dbReference type="NCBI Taxonomy" id="1112"/>
    <lineage>
        <taxon>Bacteria</taxon>
        <taxon>Pseudomonadati</taxon>
        <taxon>Pseudomonadota</taxon>
        <taxon>Alphaproteobacteria</taxon>
        <taxon>Sphingomonadales</taxon>
        <taxon>Erythrobacteraceae</taxon>
        <taxon>Erythrobacter/Porphyrobacter group</taxon>
        <taxon>Erythrobacter</taxon>
    </lineage>
</organism>
<evidence type="ECO:0000313" key="1">
    <source>
        <dbReference type="EMBL" id="ANK13530.1"/>
    </source>
</evidence>
<evidence type="ECO:0008006" key="3">
    <source>
        <dbReference type="Google" id="ProtNLM"/>
    </source>
</evidence>
<dbReference type="InterPro" id="IPR002816">
    <property type="entry name" value="TraB/PrgY/GumN_fam"/>
</dbReference>